<keyword evidence="13" id="KW-1185">Reference proteome</keyword>
<feature type="compositionally biased region" description="Low complexity" evidence="10">
    <location>
        <begin position="101"/>
        <end position="117"/>
    </location>
</feature>
<proteinExistence type="inferred from homology"/>
<evidence type="ECO:0000256" key="10">
    <source>
        <dbReference type="SAM" id="MobiDB-lite"/>
    </source>
</evidence>
<accession>A0AA39R2D1</accession>
<dbReference type="GO" id="GO:0036503">
    <property type="term" value="P:ERAD pathway"/>
    <property type="evidence" value="ECO:0007669"/>
    <property type="project" value="UniProtKB-ARBA"/>
</dbReference>
<feature type="active site" description="Proton donor" evidence="6">
    <location>
        <position position="502"/>
    </location>
</feature>
<dbReference type="PANTHER" id="PTHR11742:SF49">
    <property type="entry name" value="ALPHA-1,2-MANNOSIDASE"/>
    <property type="match status" value="1"/>
</dbReference>
<dbReference type="FunFam" id="1.50.10.10:FF:000037">
    <property type="entry name" value="alpha-1,2-Mannosidase"/>
    <property type="match status" value="1"/>
</dbReference>
<dbReference type="PRINTS" id="PR00747">
    <property type="entry name" value="GLYHDRLASE47"/>
</dbReference>
<evidence type="ECO:0000313" key="12">
    <source>
        <dbReference type="EMBL" id="KAK0513652.1"/>
    </source>
</evidence>
<sequence>MPAPRRRFHILSILLFCLFTFWYFENSRDLTSESTFKTSLESDFQATPGNVEKTQPSVTIPESGADKELQVQPGNAEDALPNLTTETQTQIPLPKLDDVSPDITTDSSPPPTQDVSTMGQHKHVEKYPVTDYKSFSNEPLPTLPRLQYAFAPESDEERESRLDRLKAVKESFEHSWEGYKKFAWMKDELLPLDGGSASTFGGWAATLVDTLDTLWIMDMRIDFDKAIDAVKDIDFTSPEAEYLNVFETTIRYLGGFLGAYDISGGIYPVLLKKAVEVGDFLYGAFDTPNRMPATRWKWKDALAGEAQVAGDYTLVAEIGSLTLEFTRLSQLTGDLKYYDAIQRVTDELDKAQSLTKLPGLWPTVINAERLTFTGVGFTLGGMADSLYEYLPKQYMLLGGRDSQMEKMYNESITTALEHIFFRPMVPDNKDFLLSGEAHINEYSEDNHTIVHVPKGQHLGCFTGGMVGMAAKIFEQPHMGIARKLVDGCIWAYDSMPSGIMPEVFFMSGCDGDECEWDEKKWHQSIVDRAAVVETDETTPQSIEDGDKLNALIETKKLKPGYVDYSDTSYGLRPEAIESIFIHYRLTGEKDLLDVAWRIFTAIEKQTRTEYANAMISDVRIEDSQKINKMESYWLAETLKYFYLIYSEPNVVSLDDYVLNTEAHPFKRPSTEQSSSEQELPAHLSYDPSSTDQSSSDESPPEERPPAHLSYESTDRFSDESPADYSPPHDLPYEPPSTDDSPDSQTNFT</sequence>
<dbReference type="Proteomes" id="UP001166286">
    <property type="component" value="Unassembled WGS sequence"/>
</dbReference>
<dbReference type="InterPro" id="IPR012341">
    <property type="entry name" value="6hp_glycosidase-like_sf"/>
</dbReference>
<dbReference type="Pfam" id="PF01532">
    <property type="entry name" value="Glyco_hydro_47"/>
    <property type="match status" value="1"/>
</dbReference>
<gene>
    <name evidence="12" type="ORF">JMJ35_004016</name>
</gene>
<protein>
    <recommendedName>
        <fullName evidence="9">alpha-1,2-Mannosidase</fullName>
        <ecNumber evidence="9">3.2.1.-</ecNumber>
    </recommendedName>
</protein>
<evidence type="ECO:0000256" key="9">
    <source>
        <dbReference type="RuleBase" id="RU361193"/>
    </source>
</evidence>
<dbReference type="GO" id="GO:0016020">
    <property type="term" value="C:membrane"/>
    <property type="evidence" value="ECO:0007669"/>
    <property type="project" value="InterPro"/>
</dbReference>
<dbReference type="AlphaFoldDB" id="A0AA39R2D1"/>
<keyword evidence="11" id="KW-0812">Transmembrane</keyword>
<dbReference type="SUPFAM" id="SSF48225">
    <property type="entry name" value="Seven-hairpin glycosidases"/>
    <property type="match status" value="1"/>
</dbReference>
<dbReference type="EMBL" id="JAFEKC020000007">
    <property type="protein sequence ID" value="KAK0513652.1"/>
    <property type="molecule type" value="Genomic_DNA"/>
</dbReference>
<evidence type="ECO:0000256" key="8">
    <source>
        <dbReference type="PIRSR" id="PIRSR601382-3"/>
    </source>
</evidence>
<dbReference type="GO" id="GO:0005975">
    <property type="term" value="P:carbohydrate metabolic process"/>
    <property type="evidence" value="ECO:0007669"/>
    <property type="project" value="InterPro"/>
</dbReference>
<feature type="active site" evidence="6">
    <location>
        <position position="384"/>
    </location>
</feature>
<comment type="cofactor">
    <cofactor evidence="1 7">
        <name>Ca(2+)</name>
        <dbReference type="ChEBI" id="CHEBI:29108"/>
    </cofactor>
</comment>
<feature type="transmembrane region" description="Helical" evidence="11">
    <location>
        <begin position="7"/>
        <end position="24"/>
    </location>
</feature>
<dbReference type="PANTHER" id="PTHR11742">
    <property type="entry name" value="MANNOSYL-OLIGOSACCHARIDE ALPHA-1,2-MANNOSIDASE-RELATED"/>
    <property type="match status" value="1"/>
</dbReference>
<feature type="region of interest" description="Disordered" evidence="10">
    <location>
        <begin position="665"/>
        <end position="748"/>
    </location>
</feature>
<reference evidence="12" key="1">
    <citation type="submission" date="2023-03" db="EMBL/GenBank/DDBJ databases">
        <title>Complete genome of Cladonia borealis.</title>
        <authorList>
            <person name="Park H."/>
        </authorList>
    </citation>
    <scope>NUCLEOTIDE SEQUENCE</scope>
    <source>
        <strain evidence="12">ANT050790</strain>
    </source>
</reference>
<dbReference type="GO" id="GO:0004571">
    <property type="term" value="F:mannosyl-oligosaccharide 1,2-alpha-mannosidase activity"/>
    <property type="evidence" value="ECO:0007669"/>
    <property type="project" value="InterPro"/>
</dbReference>
<evidence type="ECO:0000256" key="1">
    <source>
        <dbReference type="ARBA" id="ARBA00001913"/>
    </source>
</evidence>
<feature type="active site" description="Proton donor" evidence="6">
    <location>
        <position position="247"/>
    </location>
</feature>
<keyword evidence="11" id="KW-1133">Transmembrane helix</keyword>
<feature type="active site" evidence="6">
    <location>
        <position position="574"/>
    </location>
</feature>
<feature type="region of interest" description="Disordered" evidence="10">
    <location>
        <begin position="93"/>
        <end position="121"/>
    </location>
</feature>
<evidence type="ECO:0000256" key="6">
    <source>
        <dbReference type="PIRSR" id="PIRSR601382-1"/>
    </source>
</evidence>
<evidence type="ECO:0000256" key="7">
    <source>
        <dbReference type="PIRSR" id="PIRSR601382-2"/>
    </source>
</evidence>
<dbReference type="Gene3D" id="1.50.10.10">
    <property type="match status" value="1"/>
</dbReference>
<keyword evidence="9" id="KW-0326">Glycosidase</keyword>
<name>A0AA39R2D1_9LECA</name>
<keyword evidence="7" id="KW-0479">Metal-binding</keyword>
<feature type="disulfide bond" evidence="8">
    <location>
        <begin position="460"/>
        <end position="488"/>
    </location>
</feature>
<dbReference type="EC" id="3.2.1.-" evidence="9"/>
<comment type="caution">
    <text evidence="12">The sequence shown here is derived from an EMBL/GenBank/DDBJ whole genome shotgun (WGS) entry which is preliminary data.</text>
</comment>
<keyword evidence="7" id="KW-0106">Calcium</keyword>
<comment type="similarity">
    <text evidence="3 9">Belongs to the glycosyl hydrolase 47 family.</text>
</comment>
<evidence type="ECO:0000256" key="4">
    <source>
        <dbReference type="ARBA" id="ARBA00022801"/>
    </source>
</evidence>
<feature type="region of interest" description="Disordered" evidence="10">
    <location>
        <begin position="46"/>
        <end position="71"/>
    </location>
</feature>
<feature type="compositionally biased region" description="Low complexity" evidence="10">
    <location>
        <begin position="684"/>
        <end position="697"/>
    </location>
</feature>
<dbReference type="InterPro" id="IPR001382">
    <property type="entry name" value="Glyco_hydro_47"/>
</dbReference>
<dbReference type="GO" id="GO:0005509">
    <property type="term" value="F:calcium ion binding"/>
    <property type="evidence" value="ECO:0007669"/>
    <property type="project" value="InterPro"/>
</dbReference>
<keyword evidence="5 8" id="KW-1015">Disulfide bond</keyword>
<organism evidence="12 13">
    <name type="scientific">Cladonia borealis</name>
    <dbReference type="NCBI Taxonomy" id="184061"/>
    <lineage>
        <taxon>Eukaryota</taxon>
        <taxon>Fungi</taxon>
        <taxon>Dikarya</taxon>
        <taxon>Ascomycota</taxon>
        <taxon>Pezizomycotina</taxon>
        <taxon>Lecanoromycetes</taxon>
        <taxon>OSLEUM clade</taxon>
        <taxon>Lecanoromycetidae</taxon>
        <taxon>Lecanorales</taxon>
        <taxon>Lecanorineae</taxon>
        <taxon>Cladoniaceae</taxon>
        <taxon>Cladonia</taxon>
    </lineage>
</organism>
<comment type="pathway">
    <text evidence="2">Protein modification; protein glycosylation.</text>
</comment>
<dbReference type="GO" id="GO:0005783">
    <property type="term" value="C:endoplasmic reticulum"/>
    <property type="evidence" value="ECO:0007669"/>
    <property type="project" value="TreeGrafter"/>
</dbReference>
<dbReference type="InterPro" id="IPR050749">
    <property type="entry name" value="Glycosyl_Hydrolase_47"/>
</dbReference>
<feature type="compositionally biased region" description="Polar residues" evidence="10">
    <location>
        <begin position="46"/>
        <end position="60"/>
    </location>
</feature>
<evidence type="ECO:0000256" key="11">
    <source>
        <dbReference type="SAM" id="Phobius"/>
    </source>
</evidence>
<dbReference type="InterPro" id="IPR036026">
    <property type="entry name" value="Seven-hairpin_glycosidases"/>
</dbReference>
<evidence type="ECO:0000256" key="5">
    <source>
        <dbReference type="ARBA" id="ARBA00023157"/>
    </source>
</evidence>
<evidence type="ECO:0000256" key="3">
    <source>
        <dbReference type="ARBA" id="ARBA00007658"/>
    </source>
</evidence>
<evidence type="ECO:0000256" key="2">
    <source>
        <dbReference type="ARBA" id="ARBA00004922"/>
    </source>
</evidence>
<keyword evidence="4 9" id="KW-0378">Hydrolase</keyword>
<evidence type="ECO:0000313" key="13">
    <source>
        <dbReference type="Proteomes" id="UP001166286"/>
    </source>
</evidence>
<feature type="binding site" evidence="7">
    <location>
        <position position="660"/>
    </location>
    <ligand>
        <name>Ca(2+)</name>
        <dbReference type="ChEBI" id="CHEBI:29108"/>
    </ligand>
</feature>
<keyword evidence="11" id="KW-0472">Membrane</keyword>